<keyword evidence="5 8" id="KW-0808">Transferase</keyword>
<evidence type="ECO:0000256" key="5">
    <source>
        <dbReference type="ARBA" id="ARBA00022679"/>
    </source>
</evidence>
<dbReference type="GO" id="GO:0000463">
    <property type="term" value="P:maturation of LSU-rRNA from tricistronic rRNA transcript (SSU-rRNA, 5.8S rRNA, LSU-rRNA)"/>
    <property type="evidence" value="ECO:0007669"/>
    <property type="project" value="TreeGrafter"/>
</dbReference>
<feature type="region of interest" description="Disordered" evidence="9">
    <location>
        <begin position="628"/>
        <end position="647"/>
    </location>
</feature>
<evidence type="ECO:0000259" key="12">
    <source>
        <dbReference type="Pfam" id="PF11861"/>
    </source>
</evidence>
<dbReference type="InterPro" id="IPR028589">
    <property type="entry name" value="SPB1-like"/>
</dbReference>
<keyword evidence="3 8" id="KW-0698">rRNA processing</keyword>
<evidence type="ECO:0000256" key="1">
    <source>
        <dbReference type="ARBA" id="ARBA00004604"/>
    </source>
</evidence>
<feature type="region of interest" description="Disordered" evidence="9">
    <location>
        <begin position="434"/>
        <end position="479"/>
    </location>
</feature>
<dbReference type="SUPFAM" id="SSF53335">
    <property type="entry name" value="S-adenosyl-L-methionine-dependent methyltransferases"/>
    <property type="match status" value="1"/>
</dbReference>
<comment type="similarity">
    <text evidence="8">Belongs to the class I-like SAM-binding methyltransferase superfamily. RNA methyltransferase RlmE family. SPB1 subfamily.</text>
</comment>
<proteinExistence type="inferred from homology"/>
<evidence type="ECO:0000256" key="6">
    <source>
        <dbReference type="ARBA" id="ARBA00022691"/>
    </source>
</evidence>
<dbReference type="Pfam" id="PF07780">
    <property type="entry name" value="Spb1_C"/>
    <property type="match status" value="1"/>
</dbReference>
<dbReference type="GO" id="GO:0005730">
    <property type="term" value="C:nucleolus"/>
    <property type="evidence" value="ECO:0007669"/>
    <property type="project" value="UniProtKB-SubCell"/>
</dbReference>
<dbReference type="PANTHER" id="PTHR10920:SF13">
    <property type="entry name" value="PRE-RRNA 2'-O-RIBOSE RNA METHYLTRANSFERASE FTSJ3"/>
    <property type="match status" value="1"/>
</dbReference>
<keyword evidence="6 8" id="KW-0949">S-adenosyl-L-methionine</keyword>
<dbReference type="InterPro" id="IPR015507">
    <property type="entry name" value="rRNA-MeTfrase_E"/>
</dbReference>
<dbReference type="InterPro" id="IPR012920">
    <property type="entry name" value="rRNA_MeTfrase_SPB1-like_C"/>
</dbReference>
<evidence type="ECO:0000259" key="11">
    <source>
        <dbReference type="Pfam" id="PF07780"/>
    </source>
</evidence>
<evidence type="ECO:0000313" key="14">
    <source>
        <dbReference type="Proteomes" id="UP000596660"/>
    </source>
</evidence>
<dbReference type="GO" id="GO:0000466">
    <property type="term" value="P:maturation of 5.8S rRNA from tricistronic rRNA transcript (SSU-rRNA, 5.8S rRNA, LSU-rRNA)"/>
    <property type="evidence" value="ECO:0007669"/>
    <property type="project" value="TreeGrafter"/>
</dbReference>
<dbReference type="Gramene" id="AUR62038347-RA">
    <property type="protein sequence ID" value="AUR62038347-RA:cds"/>
    <property type="gene ID" value="AUR62038347"/>
</dbReference>
<feature type="compositionally biased region" description="Basic and acidic residues" evidence="9">
    <location>
        <begin position="738"/>
        <end position="748"/>
    </location>
</feature>
<keyword evidence="7 8" id="KW-0539">Nucleus</keyword>
<comment type="subcellular location">
    <subcellularLocation>
        <location evidence="1 8">Nucleus</location>
        <location evidence="1 8">Nucleolus</location>
    </subcellularLocation>
</comment>
<evidence type="ECO:0000259" key="10">
    <source>
        <dbReference type="Pfam" id="PF01728"/>
    </source>
</evidence>
<feature type="active site" description="Proton acceptor" evidence="8">
    <location>
        <position position="158"/>
    </location>
</feature>
<dbReference type="HAMAP" id="MF_01547">
    <property type="entry name" value="RNA_methyltr_E"/>
    <property type="match status" value="1"/>
</dbReference>
<evidence type="ECO:0000256" key="3">
    <source>
        <dbReference type="ARBA" id="ARBA00022552"/>
    </source>
</evidence>
<evidence type="ECO:0000256" key="4">
    <source>
        <dbReference type="ARBA" id="ARBA00022603"/>
    </source>
</evidence>
<evidence type="ECO:0000256" key="2">
    <source>
        <dbReference type="ARBA" id="ARBA00022517"/>
    </source>
</evidence>
<dbReference type="EC" id="2.1.1.-" evidence="8"/>
<feature type="binding site" evidence="8">
    <location>
        <position position="56"/>
    </location>
    <ligand>
        <name>S-adenosyl-L-methionine</name>
        <dbReference type="ChEBI" id="CHEBI:59789"/>
    </ligand>
</feature>
<feature type="region of interest" description="Disordered" evidence="9">
    <location>
        <begin position="663"/>
        <end position="767"/>
    </location>
</feature>
<feature type="binding site" evidence="8">
    <location>
        <position position="90"/>
    </location>
    <ligand>
        <name>S-adenosyl-L-methionine</name>
        <dbReference type="ChEBI" id="CHEBI:59789"/>
    </ligand>
</feature>
<organism evidence="13 14">
    <name type="scientific">Chenopodium quinoa</name>
    <name type="common">Quinoa</name>
    <dbReference type="NCBI Taxonomy" id="63459"/>
    <lineage>
        <taxon>Eukaryota</taxon>
        <taxon>Viridiplantae</taxon>
        <taxon>Streptophyta</taxon>
        <taxon>Embryophyta</taxon>
        <taxon>Tracheophyta</taxon>
        <taxon>Spermatophyta</taxon>
        <taxon>Magnoliopsida</taxon>
        <taxon>eudicotyledons</taxon>
        <taxon>Gunneridae</taxon>
        <taxon>Pentapetalae</taxon>
        <taxon>Caryophyllales</taxon>
        <taxon>Chenopodiaceae</taxon>
        <taxon>Chenopodioideae</taxon>
        <taxon>Atripliceae</taxon>
        <taxon>Chenopodium</taxon>
    </lineage>
</organism>
<dbReference type="EnsemblPlants" id="AUR62038347-RA">
    <property type="protein sequence ID" value="AUR62038347-RA:cds"/>
    <property type="gene ID" value="AUR62038347"/>
</dbReference>
<accession>A0A803N063</accession>
<dbReference type="Proteomes" id="UP000596660">
    <property type="component" value="Unplaced"/>
</dbReference>
<evidence type="ECO:0000256" key="8">
    <source>
        <dbReference type="HAMAP-Rule" id="MF_03163"/>
    </source>
</evidence>
<keyword evidence="4 8" id="KW-0489">Methyltransferase</keyword>
<dbReference type="InterPro" id="IPR024576">
    <property type="entry name" value="rRNA_MeTfrase_Spb1_DUF3381"/>
</dbReference>
<reference evidence="13" key="1">
    <citation type="journal article" date="2017" name="Nature">
        <title>The genome of Chenopodium quinoa.</title>
        <authorList>
            <person name="Jarvis D.E."/>
            <person name="Ho Y.S."/>
            <person name="Lightfoot D.J."/>
            <person name="Schmoeckel S.M."/>
            <person name="Li B."/>
            <person name="Borm T.J.A."/>
            <person name="Ohyanagi H."/>
            <person name="Mineta K."/>
            <person name="Michell C.T."/>
            <person name="Saber N."/>
            <person name="Kharbatia N.M."/>
            <person name="Rupper R.R."/>
            <person name="Sharp A.R."/>
            <person name="Dally N."/>
            <person name="Boughton B.A."/>
            <person name="Woo Y.H."/>
            <person name="Gao G."/>
            <person name="Schijlen E.G.W.M."/>
            <person name="Guo X."/>
            <person name="Momin A.A."/>
            <person name="Negrao S."/>
            <person name="Al-Babili S."/>
            <person name="Gehring C."/>
            <person name="Roessner U."/>
            <person name="Jung C."/>
            <person name="Murphy K."/>
            <person name="Arold S.T."/>
            <person name="Gojobori T."/>
            <person name="van der Linden C.G."/>
            <person name="van Loo E.N."/>
            <person name="Jellen E.N."/>
            <person name="Maughan P.J."/>
            <person name="Tester M."/>
        </authorList>
    </citation>
    <scope>NUCLEOTIDE SEQUENCE [LARGE SCALE GENOMIC DNA]</scope>
    <source>
        <strain evidence="13">cv. PI 614886</strain>
    </source>
</reference>
<evidence type="ECO:0000313" key="13">
    <source>
        <dbReference type="EnsemblPlants" id="AUR62038347-RA:cds"/>
    </source>
</evidence>
<feature type="compositionally biased region" description="Acidic residues" evidence="9">
    <location>
        <begin position="454"/>
        <end position="471"/>
    </location>
</feature>
<comment type="catalytic activity">
    <reaction evidence="8">
        <text>a ribonucleotide in rRNA + S-adenosyl-L-methionine = a 2'-O-methylribonucleotide in rRNA + S-adenosyl-L-homocysteine + H(+)</text>
        <dbReference type="Rhea" id="RHEA:48628"/>
        <dbReference type="Rhea" id="RHEA-COMP:12164"/>
        <dbReference type="Rhea" id="RHEA-COMP:12165"/>
        <dbReference type="ChEBI" id="CHEBI:15378"/>
        <dbReference type="ChEBI" id="CHEBI:57856"/>
        <dbReference type="ChEBI" id="CHEBI:59789"/>
        <dbReference type="ChEBI" id="CHEBI:90675"/>
        <dbReference type="ChEBI" id="CHEBI:90676"/>
    </reaction>
</comment>
<sequence>MGKVKGKHRLDKFYHLAKEQGYRSRAAFKLIQLDAKYSLLHASRSVLDLCAAPGGWMQVAVNRVPVGSLVVGIDLFPIRPIRGCISVEEDITKPKCRSTIKKLLAENGFKAFDLVLHDGSPNVGGAWAQEATSQNALVIDSVKLATEFLAPKGTFVTKVFRSQDYNAVHYCLRQLFEKVEVTKPVASRSTSAEIYVIGLKYKAPARIDPRLLDIKHLFQGAIEPSKAYDIFEPKQKRNREGYDDDVSLVRKVCPAAEFVWSSDDPVETLGKVTSISFGDDSSLPLKEHPSTTEEVITLCEDLRVLGKQDFKQLLKWRINIRKALSPIGKTTSTVVNIDQENKNLTHDVERKKKREKKILAKRRAKDKARKATGMQIDALQDGYVDNELFSLASIELLTLWSWETNSLILRKLYDEQLDKVLDEAYERFLAKNDGSTKQRKRAKEAYSDVLTVGSDDDNNDVDQPDDDSDNDQVDKEANPLVVPIDEDRELTQEEIKSRWYSQDIFTEAVEGGDLGKDSSDEDDLQIAVQKKKIALRNKAKDGSKPHSLGSEAPKNRAAKVQDDLEVVPAPVTDSSSSSDDESEDYDTDTKCEVLAAAKKMLRKRKRDEILDDGYNKRTFDDQGLPSWFAEDEKRHNQPLKPVTKEEIDAEKARFKEINARPAKKVAEAKARKKRAAMRTMEKVRKKANTIADQNDLPDRSKSRMINQLYKKAATPRKPKKELVVAKKGVQVRAGKGKLLVDRRMKSDARQQGMNKQSSSRSGGKGKM</sequence>
<name>A0A803N063_CHEQI</name>
<feature type="domain" description="Ribosomal RNA methyltransferase SPB1-like C-terminal" evidence="11">
    <location>
        <begin position="561"/>
        <end position="755"/>
    </location>
</feature>
<protein>
    <recommendedName>
        <fullName evidence="8">Putative rRNA methyltransferase</fullName>
        <ecNumber evidence="8">2.1.1.-</ecNumber>
    </recommendedName>
    <alternativeName>
        <fullName evidence="8">2'-O-ribose RNA methyltransferase SPB1 homolog</fullName>
    </alternativeName>
</protein>
<dbReference type="Pfam" id="PF01728">
    <property type="entry name" value="FtsJ"/>
    <property type="match status" value="1"/>
</dbReference>
<keyword evidence="14" id="KW-1185">Reference proteome</keyword>
<dbReference type="GO" id="GO:0016435">
    <property type="term" value="F:rRNA (guanine) methyltransferase activity"/>
    <property type="evidence" value="ECO:0007669"/>
    <property type="project" value="TreeGrafter"/>
</dbReference>
<dbReference type="HAMAP" id="MF_03163">
    <property type="entry name" value="RNA_methyltr_E_SPB1"/>
    <property type="match status" value="1"/>
</dbReference>
<feature type="binding site" evidence="8">
    <location>
        <position position="118"/>
    </location>
    <ligand>
        <name>S-adenosyl-L-methionine</name>
        <dbReference type="ChEBI" id="CHEBI:59789"/>
    </ligand>
</feature>
<keyword evidence="2 8" id="KW-0690">Ribosome biogenesis</keyword>
<dbReference type="FunFam" id="3.40.50.150:FF:000004">
    <property type="entry name" value="AdoMet-dependent rRNA methyltransferase SPB1"/>
    <property type="match status" value="1"/>
</dbReference>
<dbReference type="GO" id="GO:0030687">
    <property type="term" value="C:preribosome, large subunit precursor"/>
    <property type="evidence" value="ECO:0007669"/>
    <property type="project" value="TreeGrafter"/>
</dbReference>
<comment type="function">
    <text evidence="8">Probable methyltransferase involved in the maturation of rRNA and in the biogenesis of ribosomal subunits.</text>
</comment>
<dbReference type="Gene3D" id="3.40.50.150">
    <property type="entry name" value="Vaccinia Virus protein VP39"/>
    <property type="match status" value="1"/>
</dbReference>
<feature type="domain" description="DUF3381" evidence="12">
    <location>
        <begin position="233"/>
        <end position="369"/>
    </location>
</feature>
<feature type="domain" description="Ribosomal RNA methyltransferase FtsJ" evidence="10">
    <location>
        <begin position="22"/>
        <end position="201"/>
    </location>
</feature>
<feature type="binding site" evidence="8">
    <location>
        <position position="74"/>
    </location>
    <ligand>
        <name>S-adenosyl-L-methionine</name>
        <dbReference type="ChEBI" id="CHEBI:59789"/>
    </ligand>
</feature>
<feature type="binding site" evidence="8">
    <location>
        <position position="54"/>
    </location>
    <ligand>
        <name>S-adenosyl-L-methionine</name>
        <dbReference type="ChEBI" id="CHEBI:59789"/>
    </ligand>
</feature>
<dbReference type="InterPro" id="IPR029063">
    <property type="entry name" value="SAM-dependent_MTases_sf"/>
</dbReference>
<evidence type="ECO:0000256" key="7">
    <source>
        <dbReference type="ARBA" id="ARBA00023242"/>
    </source>
</evidence>
<dbReference type="GO" id="GO:0008650">
    <property type="term" value="F:rRNA (uridine-2'-O-)-methyltransferase activity"/>
    <property type="evidence" value="ECO:0007669"/>
    <property type="project" value="TreeGrafter"/>
</dbReference>
<evidence type="ECO:0000256" key="9">
    <source>
        <dbReference type="SAM" id="MobiDB-lite"/>
    </source>
</evidence>
<dbReference type="PANTHER" id="PTHR10920">
    <property type="entry name" value="RIBOSOMAL RNA METHYLTRANSFERASE"/>
    <property type="match status" value="1"/>
</dbReference>
<dbReference type="InterPro" id="IPR002877">
    <property type="entry name" value="RNA_MeTrfase_FtsJ_dom"/>
</dbReference>
<feature type="region of interest" description="Disordered" evidence="9">
    <location>
        <begin position="535"/>
        <end position="589"/>
    </location>
</feature>
<dbReference type="InterPro" id="IPR050082">
    <property type="entry name" value="RNA_methyltr_RlmE"/>
</dbReference>
<dbReference type="Pfam" id="PF11861">
    <property type="entry name" value="DUF3381"/>
    <property type="match status" value="1"/>
</dbReference>
<reference evidence="13" key="2">
    <citation type="submission" date="2021-03" db="UniProtKB">
        <authorList>
            <consortium name="EnsemblPlants"/>
        </authorList>
    </citation>
    <scope>IDENTIFICATION</scope>
</reference>
<dbReference type="AlphaFoldDB" id="A0A803N063"/>
<dbReference type="OMA" id="QRKDKYY"/>